<reference evidence="5" key="1">
    <citation type="journal article" date="2023" name="PhytoFront">
        <title>Draft Genome Resources of Seven Strains of Tilletia horrida, Causal Agent of Kernel Smut of Rice.</title>
        <authorList>
            <person name="Khanal S."/>
            <person name="Antony Babu S."/>
            <person name="Zhou X.G."/>
        </authorList>
    </citation>
    <scope>NUCLEOTIDE SEQUENCE</scope>
    <source>
        <strain evidence="5">TX3</strain>
    </source>
</reference>
<evidence type="ECO:0000259" key="3">
    <source>
        <dbReference type="Pfam" id="PF04063"/>
    </source>
</evidence>
<comment type="caution">
    <text evidence="5">The sequence shown here is derived from an EMBL/GenBank/DDBJ whole genome shotgun (WGS) entry which is preliminary data.</text>
</comment>
<dbReference type="Proteomes" id="UP001176521">
    <property type="component" value="Unassembled WGS sequence"/>
</dbReference>
<feature type="compositionally biased region" description="Acidic residues" evidence="2">
    <location>
        <begin position="533"/>
        <end position="546"/>
    </location>
</feature>
<gene>
    <name evidence="5" type="primary">HGH1</name>
    <name evidence="5" type="ORF">OC842_004805</name>
</gene>
<feature type="domain" description="Protein HGH1 C-terminal" evidence="4">
    <location>
        <begin position="465"/>
        <end position="518"/>
    </location>
</feature>
<feature type="region of interest" description="Disordered" evidence="2">
    <location>
        <begin position="216"/>
        <end position="239"/>
    </location>
</feature>
<comment type="similarity">
    <text evidence="1">Belongs to the HGH1 family.</text>
</comment>
<evidence type="ECO:0000313" key="5">
    <source>
        <dbReference type="EMBL" id="KAK0527643.1"/>
    </source>
</evidence>
<feature type="compositionally biased region" description="Basic and acidic residues" evidence="2">
    <location>
        <begin position="49"/>
        <end position="60"/>
    </location>
</feature>
<dbReference type="PANTHER" id="PTHR13387">
    <property type="entry name" value="PROTEIN HGH1 HOMOLOG"/>
    <property type="match status" value="1"/>
</dbReference>
<feature type="region of interest" description="Disordered" evidence="2">
    <location>
        <begin position="41"/>
        <end position="60"/>
    </location>
</feature>
<evidence type="ECO:0000256" key="1">
    <source>
        <dbReference type="ARBA" id="ARBA00006712"/>
    </source>
</evidence>
<evidence type="ECO:0000259" key="4">
    <source>
        <dbReference type="Pfam" id="PF04064"/>
    </source>
</evidence>
<dbReference type="AlphaFoldDB" id="A0AAN6JJ74"/>
<feature type="region of interest" description="Disordered" evidence="2">
    <location>
        <begin position="521"/>
        <end position="546"/>
    </location>
</feature>
<accession>A0AAN6JJ74</accession>
<dbReference type="SUPFAM" id="SSF48371">
    <property type="entry name" value="ARM repeat"/>
    <property type="match status" value="1"/>
</dbReference>
<keyword evidence="6" id="KW-1185">Reference proteome</keyword>
<feature type="compositionally biased region" description="Basic and acidic residues" evidence="2">
    <location>
        <begin position="521"/>
        <end position="532"/>
    </location>
</feature>
<feature type="compositionally biased region" description="Low complexity" evidence="2">
    <location>
        <begin position="228"/>
        <end position="239"/>
    </location>
</feature>
<dbReference type="InterPro" id="IPR007205">
    <property type="entry name" value="Protein_HGH1_N"/>
</dbReference>
<dbReference type="InterPro" id="IPR039717">
    <property type="entry name" value="Hgh1"/>
</dbReference>
<protein>
    <submittedName>
        <fullName evidence="5">Protein hgh1</fullName>
    </submittedName>
</protein>
<evidence type="ECO:0000256" key="2">
    <source>
        <dbReference type="SAM" id="MobiDB-lite"/>
    </source>
</evidence>
<organism evidence="5 6">
    <name type="scientific">Tilletia horrida</name>
    <dbReference type="NCBI Taxonomy" id="155126"/>
    <lineage>
        <taxon>Eukaryota</taxon>
        <taxon>Fungi</taxon>
        <taxon>Dikarya</taxon>
        <taxon>Basidiomycota</taxon>
        <taxon>Ustilaginomycotina</taxon>
        <taxon>Exobasidiomycetes</taxon>
        <taxon>Tilletiales</taxon>
        <taxon>Tilletiaceae</taxon>
        <taxon>Tilletia</taxon>
    </lineage>
</organism>
<dbReference type="PANTHER" id="PTHR13387:SF9">
    <property type="entry name" value="PROTEIN HGH1 HOMOLOG"/>
    <property type="match status" value="1"/>
</dbReference>
<dbReference type="InterPro" id="IPR007206">
    <property type="entry name" value="Protein_HGH1_C"/>
</dbReference>
<feature type="region of interest" description="Disordered" evidence="2">
    <location>
        <begin position="382"/>
        <end position="402"/>
    </location>
</feature>
<proteinExistence type="inferred from homology"/>
<dbReference type="Pfam" id="PF04064">
    <property type="entry name" value="DUF384"/>
    <property type="match status" value="1"/>
</dbReference>
<dbReference type="Pfam" id="PF04063">
    <property type="entry name" value="DUF383"/>
    <property type="match status" value="1"/>
</dbReference>
<sequence>MSAHLELLTFLSDPDNGQIRQLALEHVVGWSKQGLAERSLLTAPPGSHKSPDGKPLLGRDGKPVDSIRDLKALCKDQPLSAHNAFSALINLSDSALVARRIADADFLAFLVQYLADPVSLLGDLACMLLSNLTKVEAVSGILLDLQVPAQNYYSFHTSGSSSASAASKAHAAAVDDIDPQEAAEQAARLMDADPSAPNYDELRAEAEAYAKRIKEKFDQAQSQTQSSNPTAPAQANNAADKVSAMQKLLAAFDEGATVASGKGTADPDSLEAMKARVLEVAKETSAASSRKDGASRPAVTRKTNCNFLASVFANVTVLPKGREYFITPSPASAAQRASAYPVSRITAYTEHPDLIRRGGVISAMKNILFVKSAHSVLLAPPPVTSTSSESVRGAPFPRSRPSPYETLTDLELDVLPSLLLPLISGSELEKVDVDEQESLPTECQLIDPDKEREKDPALRLMLIECLLLLCTSLYGRQVLRCRGAYVVVREAHVREQDEKISESIHRLVDLLQRDESEATLKDGDAVDVGAERVEEDDDDDMVIEEL</sequence>
<dbReference type="InterPro" id="IPR016024">
    <property type="entry name" value="ARM-type_fold"/>
</dbReference>
<feature type="domain" description="Protein HGH1 N-terminal" evidence="3">
    <location>
        <begin position="230"/>
        <end position="459"/>
    </location>
</feature>
<evidence type="ECO:0000313" key="6">
    <source>
        <dbReference type="Proteomes" id="UP001176521"/>
    </source>
</evidence>
<name>A0AAN6JJ74_9BASI</name>
<dbReference type="EMBL" id="JAPDMQ010000303">
    <property type="protein sequence ID" value="KAK0527643.1"/>
    <property type="molecule type" value="Genomic_DNA"/>
</dbReference>